<dbReference type="Proteomes" id="UP000235363">
    <property type="component" value="Unassembled WGS sequence"/>
</dbReference>
<evidence type="ECO:0000259" key="1">
    <source>
        <dbReference type="Pfam" id="PF24240"/>
    </source>
</evidence>
<protein>
    <recommendedName>
        <fullName evidence="1">DUF7448 domain-containing protein</fullName>
    </recommendedName>
</protein>
<gene>
    <name evidence="2" type="ORF">CJ204_00900</name>
</gene>
<dbReference type="AlphaFoldDB" id="A0A2N6T254"/>
<proteinExistence type="predicted"/>
<name>A0A2N6T254_9CORY</name>
<dbReference type="RefSeq" id="WP_102211769.1">
    <property type="nucleotide sequence ID" value="NZ_PNHF01000001.1"/>
</dbReference>
<evidence type="ECO:0000313" key="3">
    <source>
        <dbReference type="Proteomes" id="UP000235363"/>
    </source>
</evidence>
<dbReference type="InterPro" id="IPR055871">
    <property type="entry name" value="DUF7448"/>
</dbReference>
<feature type="domain" description="DUF7448" evidence="1">
    <location>
        <begin position="10"/>
        <end position="110"/>
    </location>
</feature>
<organism evidence="2 3">
    <name type="scientific">Corynebacterium xerosis</name>
    <dbReference type="NCBI Taxonomy" id="1725"/>
    <lineage>
        <taxon>Bacteria</taxon>
        <taxon>Bacillati</taxon>
        <taxon>Actinomycetota</taxon>
        <taxon>Actinomycetes</taxon>
        <taxon>Mycobacteriales</taxon>
        <taxon>Corynebacteriaceae</taxon>
        <taxon>Corynebacterium</taxon>
    </lineage>
</organism>
<reference evidence="2 3" key="1">
    <citation type="submission" date="2017-09" db="EMBL/GenBank/DDBJ databases">
        <title>Bacterial strain isolated from the female urinary microbiota.</title>
        <authorList>
            <person name="Thomas-White K."/>
            <person name="Kumar N."/>
            <person name="Forster S."/>
            <person name="Putonti C."/>
            <person name="Lawley T."/>
            <person name="Wolfe A.J."/>
        </authorList>
    </citation>
    <scope>NUCLEOTIDE SEQUENCE [LARGE SCALE GENOMIC DNA]</scope>
    <source>
        <strain evidence="2 3">UMB0908</strain>
    </source>
</reference>
<dbReference type="Pfam" id="PF24240">
    <property type="entry name" value="DUF7448"/>
    <property type="match status" value="1"/>
</dbReference>
<evidence type="ECO:0000313" key="2">
    <source>
        <dbReference type="EMBL" id="PMC63410.1"/>
    </source>
</evidence>
<dbReference type="EMBL" id="PNHF01000001">
    <property type="protein sequence ID" value="PMC63410.1"/>
    <property type="molecule type" value="Genomic_DNA"/>
</dbReference>
<comment type="caution">
    <text evidence="2">The sequence shown here is derived from an EMBL/GenBank/DDBJ whole genome shotgun (WGS) entry which is preliminary data.</text>
</comment>
<sequence length="130" mass="14205">MSIQETLTKHLIGRRITTVDGGTLTLDDGTTLRLYESTYACCAGASGEWKILDPDRLEAAITHVEFESDGYKDFYTRVTTCRITILHKQNPIALGDGHAHSGNDGSYFSALSLEITVDGTIVHDEEVISA</sequence>
<accession>A0A2N6T254</accession>